<gene>
    <name evidence="1" type="ORF">DW853_09535</name>
</gene>
<proteinExistence type="predicted"/>
<dbReference type="RefSeq" id="WP_117899525.1">
    <property type="nucleotide sequence ID" value="NZ_QSHQ01000016.1"/>
</dbReference>
<comment type="caution">
    <text evidence="1">The sequence shown here is derived from an EMBL/GenBank/DDBJ whole genome shotgun (WGS) entry which is preliminary data.</text>
</comment>
<dbReference type="Proteomes" id="UP000285305">
    <property type="component" value="Unassembled WGS sequence"/>
</dbReference>
<dbReference type="EMBL" id="QSHQ01000016">
    <property type="protein sequence ID" value="RHC29164.1"/>
    <property type="molecule type" value="Genomic_DNA"/>
</dbReference>
<organism evidence="1 2">
    <name type="scientific">Bacteroides stercoris</name>
    <dbReference type="NCBI Taxonomy" id="46506"/>
    <lineage>
        <taxon>Bacteria</taxon>
        <taxon>Pseudomonadati</taxon>
        <taxon>Bacteroidota</taxon>
        <taxon>Bacteroidia</taxon>
        <taxon>Bacteroidales</taxon>
        <taxon>Bacteroidaceae</taxon>
        <taxon>Bacteroides</taxon>
    </lineage>
</organism>
<name>A0A413ZQT6_BACSE</name>
<evidence type="ECO:0000313" key="2">
    <source>
        <dbReference type="Proteomes" id="UP000285305"/>
    </source>
</evidence>
<sequence>MSAVDEYIIERQNEQQELKLASLLGITIDELSNLNYDIYDDEGHDGTLYGYIVKFNSNSSKDILCKIKGLDSNNQVWIDLWDLDNSDSEDYDEYKYELGSSTYNSHIYYKDSISKVMILLSAQIDNSSLLEIFHRQIYISVISYFETFLWLTVVNLTKENPLFIEKIINNHPLFKQEAYLNKSKQEKIEITKTLINSIPYSDLEHKVRVLYKSAFDIEIPKDDKLVEHFKNTRNHLIHRSGYNKQGDKIKVDAIVIKNLIEICNKYVNGIAEKLHIDSLPF</sequence>
<protein>
    <recommendedName>
        <fullName evidence="3">RiboL-PSP-HEPN domain-containing protein</fullName>
    </recommendedName>
</protein>
<reference evidence="1 2" key="1">
    <citation type="submission" date="2018-08" db="EMBL/GenBank/DDBJ databases">
        <title>A genome reference for cultivated species of the human gut microbiota.</title>
        <authorList>
            <person name="Zou Y."/>
            <person name="Xue W."/>
            <person name="Luo G."/>
        </authorList>
    </citation>
    <scope>NUCLEOTIDE SEQUENCE [LARGE SCALE GENOMIC DNA]</scope>
    <source>
        <strain evidence="1 2">AM36-9BH</strain>
    </source>
</reference>
<dbReference type="AlphaFoldDB" id="A0A413ZQT6"/>
<evidence type="ECO:0000313" key="1">
    <source>
        <dbReference type="EMBL" id="RHC29164.1"/>
    </source>
</evidence>
<accession>A0A413ZQT6</accession>
<evidence type="ECO:0008006" key="3">
    <source>
        <dbReference type="Google" id="ProtNLM"/>
    </source>
</evidence>